<gene>
    <name evidence="5" type="ORF">CUNI_LOCUS2654</name>
</gene>
<keyword evidence="2" id="KW-0819">tRNA processing</keyword>
<dbReference type="OrthoDB" id="408683at2759"/>
<evidence type="ECO:0000256" key="1">
    <source>
        <dbReference type="ARBA" id="ARBA00005736"/>
    </source>
</evidence>
<feature type="region of interest" description="Disordered" evidence="3">
    <location>
        <begin position="252"/>
        <end position="316"/>
    </location>
</feature>
<comment type="similarity">
    <text evidence="1">Belongs to the SEN54 family.</text>
</comment>
<organism evidence="5 6">
    <name type="scientific">Candidula unifasciata</name>
    <dbReference type="NCBI Taxonomy" id="100452"/>
    <lineage>
        <taxon>Eukaryota</taxon>
        <taxon>Metazoa</taxon>
        <taxon>Spiralia</taxon>
        <taxon>Lophotrochozoa</taxon>
        <taxon>Mollusca</taxon>
        <taxon>Gastropoda</taxon>
        <taxon>Heterobranchia</taxon>
        <taxon>Euthyneura</taxon>
        <taxon>Panpulmonata</taxon>
        <taxon>Eupulmonata</taxon>
        <taxon>Stylommatophora</taxon>
        <taxon>Helicina</taxon>
        <taxon>Helicoidea</taxon>
        <taxon>Geomitridae</taxon>
        <taxon>Candidula</taxon>
    </lineage>
</organism>
<proteinExistence type="inferred from homology"/>
<feature type="compositionally biased region" description="Basic and acidic residues" evidence="3">
    <location>
        <begin position="307"/>
        <end position="316"/>
    </location>
</feature>
<evidence type="ECO:0000313" key="6">
    <source>
        <dbReference type="Proteomes" id="UP000678393"/>
    </source>
</evidence>
<dbReference type="AlphaFoldDB" id="A0A8S3YSB0"/>
<name>A0A8S3YSB0_9EUPU</name>
<evidence type="ECO:0000256" key="2">
    <source>
        <dbReference type="ARBA" id="ARBA00022694"/>
    </source>
</evidence>
<sequence>MSFYDLTKDFVLSAKDLFKYRGKRNRTIPSRGGQKDFEPDDSWLQNKALEKFREERSSVLSEARVEKLRNLVEGTWDGSKRLVNVKKTGKFWAHMGFTDKRRNWLYPEEALFLMECNALEVYHFGVPLSIQEAYNMFLGSDVSIDEYQVFSHLRRLGFVVLRHENEPVITPYEKQINLDKYINKKTRKERVVKAGKRGKKGEQQNENENAAEIPKLVTEDPTKTVVTISDSKDKVNSVSHSDLIVDTSENISPESCLKPSYMETGETSTENSCLLTDGKKSTEQSNNSSQDLSSENNSGTNQKKRPFSPDKDSSLDAKRSCTDATCVNSNSEVNTESAADAEALLDPESTDRLCRGVFDNSWESCFINKTSTPASAESHCISIKRSDKDSQDKSNGSDASVKLLPLPNIANTDMVVLEPPGVQLLPEDVCVENEELQQYDVERYHTMNPPREVSKQVQRDEEEEKRLQGLEFSFPEWINKKPKLPVANWKEYKEKLAERMKELSQTSPVDHLWKGKVTPLVHPGENWTYQSILDKLNIIQSADNAGLLTDSDCMVDVKVTFDVHLPDSRFKKSMPGVPNHRVSVCKCSSDLPGLAEHHQAWSRFKDEVPLHWAVVDSGEIAFYVFDGSHSCKPFV</sequence>
<feature type="region of interest" description="Disordered" evidence="3">
    <location>
        <begin position="192"/>
        <end position="217"/>
    </location>
</feature>
<reference evidence="5" key="1">
    <citation type="submission" date="2021-04" db="EMBL/GenBank/DDBJ databases">
        <authorList>
            <consortium name="Molecular Ecology Group"/>
        </authorList>
    </citation>
    <scope>NUCLEOTIDE SEQUENCE</scope>
</reference>
<comment type="caution">
    <text evidence="5">The sequence shown here is derived from an EMBL/GenBank/DDBJ whole genome shotgun (WGS) entry which is preliminary data.</text>
</comment>
<feature type="compositionally biased region" description="Polar residues" evidence="3">
    <location>
        <begin position="283"/>
        <end position="301"/>
    </location>
</feature>
<dbReference type="PANTHER" id="PTHR21027:SF1">
    <property type="entry name" value="TRNA-SPLICING ENDONUCLEASE SUBUNIT SEN54"/>
    <property type="match status" value="1"/>
</dbReference>
<feature type="compositionally biased region" description="Polar residues" evidence="3">
    <location>
        <begin position="265"/>
        <end position="274"/>
    </location>
</feature>
<accession>A0A8S3YSB0</accession>
<dbReference type="EMBL" id="CAJHNH020000347">
    <property type="protein sequence ID" value="CAG5117096.1"/>
    <property type="molecule type" value="Genomic_DNA"/>
</dbReference>
<dbReference type="Pfam" id="PF12928">
    <property type="entry name" value="tRNA_int_end_N2"/>
    <property type="match status" value="1"/>
</dbReference>
<dbReference type="Proteomes" id="UP000678393">
    <property type="component" value="Unassembled WGS sequence"/>
</dbReference>
<dbReference type="InterPro" id="IPR024337">
    <property type="entry name" value="tRNA_splic_suSen54"/>
</dbReference>
<keyword evidence="6" id="KW-1185">Reference proteome</keyword>
<evidence type="ECO:0000256" key="3">
    <source>
        <dbReference type="SAM" id="MobiDB-lite"/>
    </source>
</evidence>
<evidence type="ECO:0000259" key="4">
    <source>
        <dbReference type="Pfam" id="PF12928"/>
    </source>
</evidence>
<dbReference type="GO" id="GO:0000379">
    <property type="term" value="P:tRNA-type intron splice site recognition and cleavage"/>
    <property type="evidence" value="ECO:0007669"/>
    <property type="project" value="TreeGrafter"/>
</dbReference>
<evidence type="ECO:0000313" key="5">
    <source>
        <dbReference type="EMBL" id="CAG5117096.1"/>
    </source>
</evidence>
<dbReference type="InterPro" id="IPR024336">
    <property type="entry name" value="tRNA_splic_suSen54_N"/>
</dbReference>
<dbReference type="PANTHER" id="PTHR21027">
    <property type="entry name" value="TRNA-SPLICING ENDONUCLEASE SUBUNIT SEN54"/>
    <property type="match status" value="1"/>
</dbReference>
<protein>
    <recommendedName>
        <fullName evidence="4">tRNA-splicing endonuclease subunit Sen54 N-terminal domain-containing protein</fullName>
    </recommendedName>
</protein>
<feature type="domain" description="tRNA-splicing endonuclease subunit Sen54 N-terminal" evidence="4">
    <location>
        <begin position="58"/>
        <end position="122"/>
    </location>
</feature>
<dbReference type="GO" id="GO:0000214">
    <property type="term" value="C:tRNA-intron endonuclease complex"/>
    <property type="evidence" value="ECO:0007669"/>
    <property type="project" value="TreeGrafter"/>
</dbReference>